<reference evidence="2" key="1">
    <citation type="submission" date="2015-01" db="EMBL/GenBank/DDBJ databases">
        <title>Comparative genome analysis of Bacillus coagulans HM-08, Clostridium butyricum HM-68, Bacillus subtilis HM-66 and Bacillus paralicheniformis BL-09.</title>
        <authorList>
            <person name="Zhang H."/>
        </authorList>
    </citation>
    <scope>NUCLEOTIDE SEQUENCE [LARGE SCALE GENOMIC DNA]</scope>
    <source>
        <strain evidence="2">HM-08</strain>
    </source>
</reference>
<sequence>MLTSMLPALLFQSSPIIVFDFLQPLFILKNSIDFQNGVMIR</sequence>
<evidence type="ECO:0000313" key="2">
    <source>
        <dbReference type="Proteomes" id="UP000032024"/>
    </source>
</evidence>
<dbReference type="AlphaFoldDB" id="A0AAN0T4I7"/>
<name>A0AAN0T4I7_HEYCO</name>
<evidence type="ECO:0000313" key="1">
    <source>
        <dbReference type="EMBL" id="AJO22622.1"/>
    </source>
</evidence>
<proteinExistence type="predicted"/>
<accession>A0AAN0T4I7</accession>
<gene>
    <name evidence="1" type="ORF">SB48_HM08orf02888</name>
</gene>
<protein>
    <submittedName>
        <fullName evidence="1">Uncharacterized protein</fullName>
    </submittedName>
</protein>
<dbReference type="EMBL" id="CP010525">
    <property type="protein sequence ID" value="AJO22622.1"/>
    <property type="molecule type" value="Genomic_DNA"/>
</dbReference>
<keyword evidence="2" id="KW-1185">Reference proteome</keyword>
<dbReference type="Proteomes" id="UP000032024">
    <property type="component" value="Chromosome"/>
</dbReference>
<organism evidence="1 2">
    <name type="scientific">Heyndrickxia coagulans</name>
    <name type="common">Weizmannia coagulans</name>
    <dbReference type="NCBI Taxonomy" id="1398"/>
    <lineage>
        <taxon>Bacteria</taxon>
        <taxon>Bacillati</taxon>
        <taxon>Bacillota</taxon>
        <taxon>Bacilli</taxon>
        <taxon>Bacillales</taxon>
        <taxon>Bacillaceae</taxon>
        <taxon>Heyndrickxia</taxon>
    </lineage>
</organism>